<dbReference type="EMBL" id="JACHJG010000003">
    <property type="protein sequence ID" value="MBB4886024.1"/>
    <property type="molecule type" value="Genomic_DNA"/>
</dbReference>
<dbReference type="RefSeq" id="WP_184733002.1">
    <property type="nucleotide sequence ID" value="NZ_BMRW01000003.1"/>
</dbReference>
<reference evidence="2 3" key="1">
    <citation type="submission" date="2020-08" db="EMBL/GenBank/DDBJ databases">
        <title>Genomic Encyclopedia of Type Strains, Phase III (KMG-III): the genomes of soil and plant-associated and newly described type strains.</title>
        <authorList>
            <person name="Whitman W."/>
        </authorList>
    </citation>
    <scope>NUCLEOTIDE SEQUENCE [LARGE SCALE GENOMIC DNA]</scope>
    <source>
        <strain evidence="2 3">CECT 3265</strain>
    </source>
</reference>
<proteinExistence type="predicted"/>
<evidence type="ECO:0000313" key="2">
    <source>
        <dbReference type="EMBL" id="MBB4886024.1"/>
    </source>
</evidence>
<name>A0A7W7PDI2_STRNE</name>
<feature type="domain" description="DUF397" evidence="1">
    <location>
        <begin position="10"/>
        <end position="63"/>
    </location>
</feature>
<protein>
    <recommendedName>
        <fullName evidence="1">DUF397 domain-containing protein</fullName>
    </recommendedName>
</protein>
<comment type="caution">
    <text evidence="2">The sequence shown here is derived from an EMBL/GenBank/DDBJ whole genome shotgun (WGS) entry which is preliminary data.</text>
</comment>
<organism evidence="2 3">
    <name type="scientific">Streptomyces netropsis</name>
    <name type="common">Streptoverticillium netropsis</name>
    <dbReference type="NCBI Taxonomy" id="55404"/>
    <lineage>
        <taxon>Bacteria</taxon>
        <taxon>Bacillati</taxon>
        <taxon>Actinomycetota</taxon>
        <taxon>Actinomycetes</taxon>
        <taxon>Kitasatosporales</taxon>
        <taxon>Streptomycetaceae</taxon>
        <taxon>Streptomyces</taxon>
    </lineage>
</organism>
<accession>A0A7W7PDI2</accession>
<dbReference type="InterPro" id="IPR007278">
    <property type="entry name" value="DUF397"/>
</dbReference>
<gene>
    <name evidence="2" type="ORF">FHS38_002053</name>
</gene>
<sequence>MGIDNGSGREWFKSSHSNGQSACLEIALLAGGRRIPVRDSKNPHGPTLFFETDAWSAFITGLKRGSIPAG</sequence>
<dbReference type="Proteomes" id="UP000556436">
    <property type="component" value="Unassembled WGS sequence"/>
</dbReference>
<evidence type="ECO:0000259" key="1">
    <source>
        <dbReference type="Pfam" id="PF04149"/>
    </source>
</evidence>
<evidence type="ECO:0000313" key="3">
    <source>
        <dbReference type="Proteomes" id="UP000556436"/>
    </source>
</evidence>
<dbReference type="AlphaFoldDB" id="A0A7W7PDI2"/>
<dbReference type="Pfam" id="PF04149">
    <property type="entry name" value="DUF397"/>
    <property type="match status" value="1"/>
</dbReference>
<keyword evidence="3" id="KW-1185">Reference proteome</keyword>